<dbReference type="EMBL" id="BJXB01000005">
    <property type="protein sequence ID" value="GEM45882.1"/>
    <property type="molecule type" value="Genomic_DNA"/>
</dbReference>
<reference evidence="2 3" key="1">
    <citation type="submission" date="2019-07" db="EMBL/GenBank/DDBJ databases">
        <title>Whole genome shotgun sequence of Deinococcus cellulosilyticus NBRC 106333.</title>
        <authorList>
            <person name="Hosoyama A."/>
            <person name="Uohara A."/>
            <person name="Ohji S."/>
            <person name="Ichikawa N."/>
        </authorList>
    </citation>
    <scope>NUCLEOTIDE SEQUENCE [LARGE SCALE GENOMIC DNA]</scope>
    <source>
        <strain evidence="2 3">NBRC 106333</strain>
    </source>
</reference>
<dbReference type="Proteomes" id="UP000321306">
    <property type="component" value="Unassembled WGS sequence"/>
</dbReference>
<name>A0A511MZB0_DEIC1</name>
<keyword evidence="3" id="KW-1185">Reference proteome</keyword>
<protein>
    <submittedName>
        <fullName evidence="2">Uncharacterized protein</fullName>
    </submittedName>
</protein>
<dbReference type="AlphaFoldDB" id="A0A511MZB0"/>
<evidence type="ECO:0000313" key="3">
    <source>
        <dbReference type="Proteomes" id="UP000321306"/>
    </source>
</evidence>
<gene>
    <name evidence="2" type="ORF">DC3_15170</name>
</gene>
<comment type="caution">
    <text evidence="2">The sequence shown here is derived from an EMBL/GenBank/DDBJ whole genome shotgun (WGS) entry which is preliminary data.</text>
</comment>
<dbReference type="RefSeq" id="WP_186815899.1">
    <property type="nucleotide sequence ID" value="NZ_BJXB01000005.1"/>
</dbReference>
<evidence type="ECO:0000313" key="2">
    <source>
        <dbReference type="EMBL" id="GEM45882.1"/>
    </source>
</evidence>
<organism evidence="2 3">
    <name type="scientific">Deinococcus cellulosilyticus (strain DSM 18568 / NBRC 106333 / KACC 11606 / 5516J-15)</name>
    <dbReference type="NCBI Taxonomy" id="1223518"/>
    <lineage>
        <taxon>Bacteria</taxon>
        <taxon>Thermotogati</taxon>
        <taxon>Deinococcota</taxon>
        <taxon>Deinococci</taxon>
        <taxon>Deinococcales</taxon>
        <taxon>Deinococcaceae</taxon>
        <taxon>Deinococcus</taxon>
    </lineage>
</organism>
<feature type="compositionally biased region" description="Low complexity" evidence="1">
    <location>
        <begin position="212"/>
        <end position="236"/>
    </location>
</feature>
<feature type="region of interest" description="Disordered" evidence="1">
    <location>
        <begin position="205"/>
        <end position="236"/>
    </location>
</feature>
<sequence length="309" mass="33592">MARVPGQAKPAGESNFERTIFPTAEYPMTLTKIIVNMSQEREITEGGVRKTIPAKPQAIFVWTYTDAENTTFDFSDYVGLPKNFAFNEKSTYWKRLGAIAGISVNNENVGELAHDLPDWVSFPAGMAPDQMAASAFEQIINFITTENPDRPGKTMSFALPGVYFNDQNLIGQQRRLFITCETYVKADKTQGQKNKLQSIMPMENAAPPKLGKAAPSTPASAPAPVAAPKPVAAPAAPAAPKERQFWTCIDGNVSQTLVTESDVLKMMPNDALFVMLHGEQDWKQPADYGLQVTQTPAAPTAPAVPAGMP</sequence>
<accession>A0A511MZB0</accession>
<evidence type="ECO:0000256" key="1">
    <source>
        <dbReference type="SAM" id="MobiDB-lite"/>
    </source>
</evidence>
<proteinExistence type="predicted"/>